<dbReference type="EMBL" id="CP029684">
    <property type="protein sequence ID" value="QAS70497.1"/>
    <property type="molecule type" value="Genomic_DNA"/>
</dbReference>
<protein>
    <submittedName>
        <fullName evidence="2">NusG domain II-containing protein</fullName>
    </submittedName>
</protein>
<reference evidence="3" key="3">
    <citation type="submission" date="2020-01" db="EMBL/GenBank/DDBJ databases">
        <authorList>
            <person name="Cousin F.J."/>
            <person name="Le Guellec R."/>
            <person name="Cretenet M."/>
        </authorList>
    </citation>
    <scope>NUCLEOTIDE SEQUENCE</scope>
    <source>
        <strain evidence="3">UCMA 15228</strain>
    </source>
</reference>
<dbReference type="Pfam" id="PF07009">
    <property type="entry name" value="NusG_II"/>
    <property type="match status" value="1"/>
</dbReference>
<reference evidence="3 4" key="1">
    <citation type="journal article" date="2019" name="Syst. Appl. Microbiol.">
        <title>Oenococcus sicerae sp. nov., isolated from French cider.</title>
        <authorList>
            <person name="Cousin F.J."/>
            <person name="Le Guellec R."/>
            <person name="Chagnot C."/>
            <person name="Goux D."/>
            <person name="Dalmasso M."/>
            <person name="Laplace J.M."/>
            <person name="Cretenet M."/>
        </authorList>
    </citation>
    <scope>NUCLEOTIDE SEQUENCE [LARGE SCALE GENOMIC DNA]</scope>
    <source>
        <strain evidence="3 4">UCMA 15228</strain>
    </source>
</reference>
<reference evidence="2" key="2">
    <citation type="submission" date="2019-01" db="EMBL/GenBank/DDBJ databases">
        <title>Oenococcus sicerae UCMA17102.</title>
        <authorList>
            <person name="Cousin F.J."/>
            <person name="Le Guellec R."/>
            <person name="Cretenet M."/>
        </authorList>
    </citation>
    <scope>NUCLEOTIDE SEQUENCE</scope>
    <source>
        <strain evidence="2">UCMA17102</strain>
    </source>
</reference>
<keyword evidence="1" id="KW-0812">Transmembrane</keyword>
<organism evidence="2 5">
    <name type="scientific">Oenococcus sicerae</name>
    <dbReference type="NCBI Taxonomy" id="2203724"/>
    <lineage>
        <taxon>Bacteria</taxon>
        <taxon>Bacillati</taxon>
        <taxon>Bacillota</taxon>
        <taxon>Bacilli</taxon>
        <taxon>Lactobacillales</taxon>
        <taxon>Lactobacillaceae</taxon>
        <taxon>Oenococcus</taxon>
    </lineage>
</organism>
<evidence type="ECO:0000313" key="5">
    <source>
        <dbReference type="Proteomes" id="UP001167919"/>
    </source>
</evidence>
<evidence type="ECO:0000313" key="4">
    <source>
        <dbReference type="Proteomes" id="UP000286907"/>
    </source>
</evidence>
<dbReference type="EMBL" id="SDWY01000001">
    <property type="protein sequence ID" value="MDN6899811.1"/>
    <property type="molecule type" value="Genomic_DNA"/>
</dbReference>
<name>A0AAJ1VMM3_9LACO</name>
<dbReference type="Gene3D" id="2.60.320.10">
    <property type="entry name" value="N-utilization substance G protein NusG, insert domain"/>
    <property type="match status" value="1"/>
</dbReference>
<proteinExistence type="predicted"/>
<keyword evidence="1" id="KW-0472">Membrane</keyword>
<dbReference type="InterPro" id="IPR038690">
    <property type="entry name" value="NusG_2_sf"/>
</dbReference>
<dbReference type="Proteomes" id="UP000286907">
    <property type="component" value="Chromosome"/>
</dbReference>
<sequence length="144" mass="16008">MKLSDSLKKYFKMIKPLDFLIVLSLILLSFAPLIIFSYQEQSRQTVGRQIILTAVISHAGKVVRRIQLTDHKGITKYRFTNGEAFNDVVATGKKIKIVEANCPDQICVNHASIDRAGESIVCLPHKLIVEIRSSNGKNTGGLVN</sequence>
<evidence type="ECO:0000313" key="3">
    <source>
        <dbReference type="EMBL" id="QAS70497.1"/>
    </source>
</evidence>
<keyword evidence="1" id="KW-1133">Transmembrane helix</keyword>
<dbReference type="RefSeq" id="WP_128686964.1">
    <property type="nucleotide sequence ID" value="NZ_SDWY01000001.1"/>
</dbReference>
<accession>A0AAJ1VMM3</accession>
<evidence type="ECO:0000256" key="1">
    <source>
        <dbReference type="SAM" id="Phobius"/>
    </source>
</evidence>
<gene>
    <name evidence="3" type="ORF">DLJ48_08170</name>
    <name evidence="2" type="ORF">EVC35_02170</name>
</gene>
<dbReference type="AlphaFoldDB" id="A0AAJ1VMM3"/>
<evidence type="ECO:0000313" key="2">
    <source>
        <dbReference type="EMBL" id="MDN6899811.1"/>
    </source>
</evidence>
<dbReference type="CDD" id="cd09911">
    <property type="entry name" value="Lin0431_like"/>
    <property type="match status" value="1"/>
</dbReference>
<keyword evidence="4" id="KW-1185">Reference proteome</keyword>
<dbReference type="Proteomes" id="UP001167919">
    <property type="component" value="Unassembled WGS sequence"/>
</dbReference>
<feature type="transmembrane region" description="Helical" evidence="1">
    <location>
        <begin position="20"/>
        <end position="38"/>
    </location>
</feature>